<dbReference type="GO" id="GO:0004721">
    <property type="term" value="F:phosphoprotein phosphatase activity"/>
    <property type="evidence" value="ECO:0007669"/>
    <property type="project" value="InterPro"/>
</dbReference>
<evidence type="ECO:0000313" key="4">
    <source>
        <dbReference type="Proteomes" id="UP000183461"/>
    </source>
</evidence>
<dbReference type="PANTHER" id="PTHR31126:SF1">
    <property type="entry name" value="TYROSINE SPECIFIC PROTEIN PHOSPHATASES DOMAIN-CONTAINING PROTEIN"/>
    <property type="match status" value="1"/>
</dbReference>
<dbReference type="PANTHER" id="PTHR31126">
    <property type="entry name" value="TYROSINE-PROTEIN PHOSPHATASE"/>
    <property type="match status" value="1"/>
</dbReference>
<evidence type="ECO:0000259" key="2">
    <source>
        <dbReference type="PROSITE" id="PS50056"/>
    </source>
</evidence>
<evidence type="ECO:0000313" key="3">
    <source>
        <dbReference type="EMBL" id="SFW33637.1"/>
    </source>
</evidence>
<dbReference type="InterPro" id="IPR029021">
    <property type="entry name" value="Prot-tyrosine_phosphatase-like"/>
</dbReference>
<dbReference type="InterPro" id="IPR026893">
    <property type="entry name" value="Tyr/Ser_Pase_IphP-type"/>
</dbReference>
<dbReference type="PROSITE" id="PS00383">
    <property type="entry name" value="TYR_PHOSPHATASE_1"/>
    <property type="match status" value="1"/>
</dbReference>
<feature type="domain" description="Tyrosine specific protein phosphatases" evidence="2">
    <location>
        <begin position="110"/>
        <end position="174"/>
    </location>
</feature>
<proteinExistence type="inferred from homology"/>
<name>A0A1K1NEG0_RUMFL</name>
<dbReference type="Gene3D" id="3.90.190.10">
    <property type="entry name" value="Protein tyrosine phosphatase superfamily"/>
    <property type="match status" value="1"/>
</dbReference>
<dbReference type="Pfam" id="PF13350">
    <property type="entry name" value="Y_phosphatase3"/>
    <property type="match status" value="1"/>
</dbReference>
<dbReference type="Proteomes" id="UP000183461">
    <property type="component" value="Unassembled WGS sequence"/>
</dbReference>
<dbReference type="RefSeq" id="WP_072300175.1">
    <property type="nucleotide sequence ID" value="NZ_FPIP01000004.1"/>
</dbReference>
<organism evidence="3 4">
    <name type="scientific">Ruminococcus flavefaciens</name>
    <dbReference type="NCBI Taxonomy" id="1265"/>
    <lineage>
        <taxon>Bacteria</taxon>
        <taxon>Bacillati</taxon>
        <taxon>Bacillota</taxon>
        <taxon>Clostridia</taxon>
        <taxon>Eubacteriales</taxon>
        <taxon>Oscillospiraceae</taxon>
        <taxon>Ruminococcus</taxon>
    </lineage>
</organism>
<dbReference type="AlphaFoldDB" id="A0A1K1NEG0"/>
<sequence>MTYRSLLSCTCNTRELGGIRTADGGLTKGGVFWRSDVPVQPTAEDIEKLRAAHITTIIDMRTEEERDRKPCGLADIEGFEYRHFPITEGSGVPESLEAVPLSYMDIVTADSMPKVMKTIAEASEGVLFHCTAGKDRTGVVTAIILLLCGASREDIVENYVISREYNHKNLEAFLSAHPEVDRNIVLANPKSMNGFIDLFTERFSTAEKYFEAVGLNAEYADMVRNKLI</sequence>
<gene>
    <name evidence="3" type="ORF">SAMN02910280_1904</name>
</gene>
<dbReference type="EMBL" id="FPIP01000004">
    <property type="protein sequence ID" value="SFW33637.1"/>
    <property type="molecule type" value="Genomic_DNA"/>
</dbReference>
<dbReference type="InterPro" id="IPR000387">
    <property type="entry name" value="Tyr_Pase_dom"/>
</dbReference>
<dbReference type="SUPFAM" id="SSF52799">
    <property type="entry name" value="(Phosphotyrosine protein) phosphatases II"/>
    <property type="match status" value="1"/>
</dbReference>
<evidence type="ECO:0000256" key="1">
    <source>
        <dbReference type="ARBA" id="ARBA00009580"/>
    </source>
</evidence>
<accession>A0A1K1NEG0</accession>
<dbReference type="PROSITE" id="PS50056">
    <property type="entry name" value="TYR_PHOSPHATASE_2"/>
    <property type="match status" value="1"/>
</dbReference>
<dbReference type="InterPro" id="IPR016130">
    <property type="entry name" value="Tyr_Pase_AS"/>
</dbReference>
<comment type="similarity">
    <text evidence="1">Belongs to the protein-tyrosine phosphatase family.</text>
</comment>
<reference evidence="3 4" key="1">
    <citation type="submission" date="2016-11" db="EMBL/GenBank/DDBJ databases">
        <authorList>
            <person name="Jaros S."/>
            <person name="Januszkiewicz K."/>
            <person name="Wedrychowicz H."/>
        </authorList>
    </citation>
    <scope>NUCLEOTIDE SEQUENCE [LARGE SCALE GENOMIC DNA]</scope>
    <source>
        <strain evidence="3 4">YL228</strain>
    </source>
</reference>
<protein>
    <submittedName>
        <fullName evidence="3">Tyrosine phosphatase family protein</fullName>
    </submittedName>
</protein>